<organism evidence="12 13">
    <name type="scientific">Saccharopolyspora oryzae</name>
    <dbReference type="NCBI Taxonomy" id="2997343"/>
    <lineage>
        <taxon>Bacteria</taxon>
        <taxon>Bacillati</taxon>
        <taxon>Actinomycetota</taxon>
        <taxon>Actinomycetes</taxon>
        <taxon>Pseudonocardiales</taxon>
        <taxon>Pseudonocardiaceae</taxon>
        <taxon>Saccharopolyspora</taxon>
    </lineage>
</organism>
<feature type="transmembrane region" description="Helical" evidence="10">
    <location>
        <begin position="342"/>
        <end position="365"/>
    </location>
</feature>
<feature type="transmembrane region" description="Helical" evidence="10">
    <location>
        <begin position="371"/>
        <end position="394"/>
    </location>
</feature>
<evidence type="ECO:0000256" key="2">
    <source>
        <dbReference type="ARBA" id="ARBA00008583"/>
    </source>
</evidence>
<proteinExistence type="inferred from homology"/>
<dbReference type="PIRSF" id="PIRSF006060">
    <property type="entry name" value="AA_transporter"/>
    <property type="match status" value="1"/>
</dbReference>
<feature type="transmembrane region" description="Helical" evidence="10">
    <location>
        <begin position="203"/>
        <end position="223"/>
    </location>
</feature>
<dbReference type="InterPro" id="IPR004841">
    <property type="entry name" value="AA-permease/SLC12A_dom"/>
</dbReference>
<feature type="domain" description="Amino acid permease/ SLC12A" evidence="11">
    <location>
        <begin position="20"/>
        <end position="463"/>
    </location>
</feature>
<keyword evidence="5 10" id="KW-0812">Transmembrane</keyword>
<dbReference type="Pfam" id="PF00324">
    <property type="entry name" value="AA_permease"/>
    <property type="match status" value="1"/>
</dbReference>
<feature type="transmembrane region" description="Helical" evidence="10">
    <location>
        <begin position="87"/>
        <end position="109"/>
    </location>
</feature>
<comment type="subcellular location">
    <subcellularLocation>
        <location evidence="1">Cell membrane</location>
        <topology evidence="1">Multi-pass membrane protein</topology>
    </subcellularLocation>
</comment>
<keyword evidence="3" id="KW-0813">Transport</keyword>
<gene>
    <name evidence="12" type="ORF">OU415_12200</name>
</gene>
<feature type="transmembrane region" description="Helical" evidence="10">
    <location>
        <begin position="48"/>
        <end position="67"/>
    </location>
</feature>
<evidence type="ECO:0000256" key="10">
    <source>
        <dbReference type="SAM" id="Phobius"/>
    </source>
</evidence>
<dbReference type="RefSeq" id="WP_270948782.1">
    <property type="nucleotide sequence ID" value="NZ_JAQGLA010000013.1"/>
</dbReference>
<dbReference type="PANTHER" id="PTHR43495">
    <property type="entry name" value="GABA PERMEASE"/>
    <property type="match status" value="1"/>
</dbReference>
<evidence type="ECO:0000256" key="6">
    <source>
        <dbReference type="ARBA" id="ARBA00022970"/>
    </source>
</evidence>
<evidence type="ECO:0000256" key="1">
    <source>
        <dbReference type="ARBA" id="ARBA00004651"/>
    </source>
</evidence>
<keyword evidence="8 10" id="KW-0472">Membrane</keyword>
<evidence type="ECO:0000256" key="9">
    <source>
        <dbReference type="SAM" id="MobiDB-lite"/>
    </source>
</evidence>
<dbReference type="PANTHER" id="PTHR43495:SF1">
    <property type="entry name" value="L-ASPARAGINE PERMEASE"/>
    <property type="match status" value="1"/>
</dbReference>
<feature type="transmembrane region" description="Helical" evidence="10">
    <location>
        <begin position="162"/>
        <end position="183"/>
    </location>
</feature>
<keyword evidence="6" id="KW-0029">Amino-acid transport</keyword>
<evidence type="ECO:0000259" key="11">
    <source>
        <dbReference type="Pfam" id="PF00324"/>
    </source>
</evidence>
<evidence type="ECO:0000313" key="13">
    <source>
        <dbReference type="Proteomes" id="UP001210380"/>
    </source>
</evidence>
<keyword evidence="13" id="KW-1185">Reference proteome</keyword>
<evidence type="ECO:0000256" key="5">
    <source>
        <dbReference type="ARBA" id="ARBA00022692"/>
    </source>
</evidence>
<feature type="transmembrane region" description="Helical" evidence="10">
    <location>
        <begin position="250"/>
        <end position="272"/>
    </location>
</feature>
<evidence type="ECO:0000256" key="3">
    <source>
        <dbReference type="ARBA" id="ARBA00022448"/>
    </source>
</evidence>
<name>A0ABT4UWV9_9PSEU</name>
<feature type="transmembrane region" description="Helical" evidence="10">
    <location>
        <begin position="129"/>
        <end position="150"/>
    </location>
</feature>
<evidence type="ECO:0000256" key="8">
    <source>
        <dbReference type="ARBA" id="ARBA00023136"/>
    </source>
</evidence>
<feature type="region of interest" description="Disordered" evidence="9">
    <location>
        <begin position="468"/>
        <end position="495"/>
    </location>
</feature>
<evidence type="ECO:0000313" key="12">
    <source>
        <dbReference type="EMBL" id="MDA3626201.1"/>
    </source>
</evidence>
<evidence type="ECO:0000256" key="4">
    <source>
        <dbReference type="ARBA" id="ARBA00022475"/>
    </source>
</evidence>
<feature type="compositionally biased region" description="Basic and acidic residues" evidence="9">
    <location>
        <begin position="468"/>
        <end position="479"/>
    </location>
</feature>
<keyword evidence="7 10" id="KW-1133">Transmembrane helix</keyword>
<accession>A0ABT4UWV9</accession>
<dbReference type="Proteomes" id="UP001210380">
    <property type="component" value="Unassembled WGS sequence"/>
</dbReference>
<dbReference type="EMBL" id="JAQGLA010000013">
    <property type="protein sequence ID" value="MDA3626201.1"/>
    <property type="molecule type" value="Genomic_DNA"/>
</dbReference>
<dbReference type="Gene3D" id="1.20.1740.10">
    <property type="entry name" value="Amino acid/polyamine transporter I"/>
    <property type="match status" value="1"/>
</dbReference>
<dbReference type="InterPro" id="IPR004840">
    <property type="entry name" value="Amino_acid_permease_CS"/>
</dbReference>
<keyword evidence="4" id="KW-1003">Cell membrane</keyword>
<feature type="transmembrane region" description="Helical" evidence="10">
    <location>
        <begin position="292"/>
        <end position="315"/>
    </location>
</feature>
<evidence type="ECO:0000256" key="7">
    <source>
        <dbReference type="ARBA" id="ARBA00022989"/>
    </source>
</evidence>
<comment type="caution">
    <text evidence="12">The sequence shown here is derived from an EMBL/GenBank/DDBJ whole genome shotgun (WGS) entry which is preliminary data.</text>
</comment>
<feature type="transmembrane region" description="Helical" evidence="10">
    <location>
        <begin position="23"/>
        <end position="42"/>
    </location>
</feature>
<dbReference type="PROSITE" id="PS00218">
    <property type="entry name" value="AMINO_ACID_PERMEASE_1"/>
    <property type="match status" value="1"/>
</dbReference>
<comment type="similarity">
    <text evidence="2">Belongs to the amino acid-polyamine-organocation (APC) superfamily. Amino acid transporter (AAT) (TC 2.A.3.1) family.</text>
</comment>
<protein>
    <submittedName>
        <fullName evidence="12">Amino acid permease</fullName>
    </submittedName>
</protein>
<reference evidence="12 13" key="1">
    <citation type="submission" date="2022-11" db="EMBL/GenBank/DDBJ databases">
        <title>Draft genome sequence of Saccharopolyspora sp. WRP15-2 isolated from rhizosphere soils of wild rice in Thailand.</title>
        <authorList>
            <person name="Duangmal K."/>
            <person name="Kammanee S."/>
            <person name="Muangham S."/>
        </authorList>
    </citation>
    <scope>NUCLEOTIDE SEQUENCE [LARGE SCALE GENOMIC DNA]</scope>
    <source>
        <strain evidence="12 13">WRP15-2</strain>
    </source>
</reference>
<feature type="transmembrane region" description="Helical" evidence="10">
    <location>
        <begin position="439"/>
        <end position="457"/>
    </location>
</feature>
<sequence length="495" mass="52588">MSKDVQLTDEGLAQGLQTRHTRMIAIGGAIGVGLFLGSGAGIEVAGPSLILAYALVGAFIFVVMRALGELLLYRPVSGSFADYAREFLGPACGFVTGWGYWITWGLIGMTEITAAGIFVKFWFPGFPQWITALIALVVLVLLNLAKVGVFGEAEFWFASIKIVAILGLIAGGLTVILFGLGPAGGSATFSNLFALDVPGTAGGFLPFGVLGFLLAIQIAVFSYQGSELVGMTAVETKDRERAIPKAINSVPLRIVLFYLGSLAVLMSVVPWPQFNSEDSPFVQALTQIGVPAAAGILNFVVLTSALSSCSAGALYSNARLLKRLADDGMAPRRFGALNANRVPAAGVLASGSFMLFGVVLNAVVPEQAFEYLLAICSLAALWTWGVILACHIAYRRKVKAGQRPASPYQLPAAGVLAPAGIVFLATVVVLMAFDESARIALFALPLWAALLAAGYFLSRRFNPRHAEFEQKSERDEQYARRQLQRNAEVTTADPG</sequence>
<feature type="transmembrane region" description="Helical" evidence="10">
    <location>
        <begin position="415"/>
        <end position="433"/>
    </location>
</feature>